<evidence type="ECO:0000313" key="2">
    <source>
        <dbReference type="EMBL" id="KAF2484814.1"/>
    </source>
</evidence>
<feature type="chain" id="PRO_5025516872" evidence="1">
    <location>
        <begin position="21"/>
        <end position="180"/>
    </location>
</feature>
<accession>A0A6A6PYJ4</accession>
<feature type="signal peptide" evidence="1">
    <location>
        <begin position="1"/>
        <end position="20"/>
    </location>
</feature>
<dbReference type="OrthoDB" id="2422134at2759"/>
<dbReference type="GO" id="GO:0005576">
    <property type="term" value="C:extracellular region"/>
    <property type="evidence" value="ECO:0007669"/>
    <property type="project" value="TreeGrafter"/>
</dbReference>
<protein>
    <submittedName>
        <fullName evidence="2">Hydrophobic surface binding protein A-domain-containing protein</fullName>
    </submittedName>
</protein>
<keyword evidence="3" id="KW-1185">Reference proteome</keyword>
<dbReference type="GeneID" id="54473825"/>
<dbReference type="AlphaFoldDB" id="A0A6A6PYJ4"/>
<dbReference type="PANTHER" id="PTHR38123:SF5">
    <property type="entry name" value="CELL WALL GALACTOMANNOPROTEIN"/>
    <property type="match status" value="1"/>
</dbReference>
<evidence type="ECO:0000313" key="3">
    <source>
        <dbReference type="Proteomes" id="UP000799767"/>
    </source>
</evidence>
<name>A0A6A6PYJ4_9PEZI</name>
<dbReference type="Proteomes" id="UP000799767">
    <property type="component" value="Unassembled WGS sequence"/>
</dbReference>
<sequence>MTRLALLSLLAATTFSSAFARPAVSVTPDAQTVIADVNAINAGVVNLNQNLEAYQGGVLSQTPIVGDFLEIEVANRKGYADANLASPFSPSDSTALVNDVIATVGITIPQSIQTLKSKKPLFDAAGEDGVIVSTLKVLLYDHDTFSAAVGAKLTADQGPAAAVVLEIHDAIQSGIDYFSS</sequence>
<gene>
    <name evidence="2" type="ORF">BDY17DRAFT_292433</name>
</gene>
<dbReference type="EMBL" id="MU001633">
    <property type="protein sequence ID" value="KAF2484814.1"/>
    <property type="molecule type" value="Genomic_DNA"/>
</dbReference>
<dbReference type="PANTHER" id="PTHR38123">
    <property type="entry name" value="CELL WALL SERINE-THREONINE-RICH GALACTOMANNOPROTEIN MP1 (AFU_ORTHOLOGUE AFUA_4G03240)"/>
    <property type="match status" value="1"/>
</dbReference>
<dbReference type="Pfam" id="PF12296">
    <property type="entry name" value="HsbA"/>
    <property type="match status" value="1"/>
</dbReference>
<dbReference type="Gene3D" id="1.20.1280.140">
    <property type="match status" value="1"/>
</dbReference>
<keyword evidence="1" id="KW-0732">Signal</keyword>
<organism evidence="2 3">
    <name type="scientific">Neohortaea acidophila</name>
    <dbReference type="NCBI Taxonomy" id="245834"/>
    <lineage>
        <taxon>Eukaryota</taxon>
        <taxon>Fungi</taxon>
        <taxon>Dikarya</taxon>
        <taxon>Ascomycota</taxon>
        <taxon>Pezizomycotina</taxon>
        <taxon>Dothideomycetes</taxon>
        <taxon>Dothideomycetidae</taxon>
        <taxon>Mycosphaerellales</taxon>
        <taxon>Teratosphaeriaceae</taxon>
        <taxon>Neohortaea</taxon>
    </lineage>
</organism>
<dbReference type="InterPro" id="IPR021054">
    <property type="entry name" value="Cell_wall_mannoprotein_1"/>
</dbReference>
<dbReference type="RefSeq" id="XP_033591383.1">
    <property type="nucleotide sequence ID" value="XM_033732823.1"/>
</dbReference>
<reference evidence="2" key="1">
    <citation type="journal article" date="2020" name="Stud. Mycol.">
        <title>101 Dothideomycetes genomes: a test case for predicting lifestyles and emergence of pathogens.</title>
        <authorList>
            <person name="Haridas S."/>
            <person name="Albert R."/>
            <person name="Binder M."/>
            <person name="Bloem J."/>
            <person name="Labutti K."/>
            <person name="Salamov A."/>
            <person name="Andreopoulos B."/>
            <person name="Baker S."/>
            <person name="Barry K."/>
            <person name="Bills G."/>
            <person name="Bluhm B."/>
            <person name="Cannon C."/>
            <person name="Castanera R."/>
            <person name="Culley D."/>
            <person name="Daum C."/>
            <person name="Ezra D."/>
            <person name="Gonzalez J."/>
            <person name="Henrissat B."/>
            <person name="Kuo A."/>
            <person name="Liang C."/>
            <person name="Lipzen A."/>
            <person name="Lutzoni F."/>
            <person name="Magnuson J."/>
            <person name="Mondo S."/>
            <person name="Nolan M."/>
            <person name="Ohm R."/>
            <person name="Pangilinan J."/>
            <person name="Park H.-J."/>
            <person name="Ramirez L."/>
            <person name="Alfaro M."/>
            <person name="Sun H."/>
            <person name="Tritt A."/>
            <person name="Yoshinaga Y."/>
            <person name="Zwiers L.-H."/>
            <person name="Turgeon B."/>
            <person name="Goodwin S."/>
            <person name="Spatafora J."/>
            <person name="Crous P."/>
            <person name="Grigoriev I."/>
        </authorList>
    </citation>
    <scope>NUCLEOTIDE SEQUENCE</scope>
    <source>
        <strain evidence="2">CBS 113389</strain>
    </source>
</reference>
<evidence type="ECO:0000256" key="1">
    <source>
        <dbReference type="SAM" id="SignalP"/>
    </source>
</evidence>
<proteinExistence type="predicted"/>